<dbReference type="CDD" id="cd10456">
    <property type="entry name" value="GIY-YIG_UPF0213"/>
    <property type="match status" value="1"/>
</dbReference>
<dbReference type="PANTHER" id="PTHR34477:SF1">
    <property type="entry name" value="UPF0213 PROTEIN YHBQ"/>
    <property type="match status" value="1"/>
</dbReference>
<feature type="domain" description="GIY-YIG" evidence="2">
    <location>
        <begin position="2"/>
        <end position="77"/>
    </location>
</feature>
<reference evidence="3" key="1">
    <citation type="journal article" date="2020" name="mSystems">
        <title>Genome- and Community-Level Interaction Insights into Carbon Utilization and Element Cycling Functions of Hydrothermarchaeota in Hydrothermal Sediment.</title>
        <authorList>
            <person name="Zhou Z."/>
            <person name="Liu Y."/>
            <person name="Xu W."/>
            <person name="Pan J."/>
            <person name="Luo Z.H."/>
            <person name="Li M."/>
        </authorList>
    </citation>
    <scope>NUCLEOTIDE SEQUENCE [LARGE SCALE GENOMIC DNA]</scope>
    <source>
        <strain evidence="3">HyVt-458</strain>
    </source>
</reference>
<dbReference type="AlphaFoldDB" id="A0A831WAW8"/>
<accession>A0A831WAW8</accession>
<dbReference type="InterPro" id="IPR050190">
    <property type="entry name" value="UPF0213_domain"/>
</dbReference>
<organism evidence="3">
    <name type="scientific">Thiolapillus brandeum</name>
    <dbReference type="NCBI Taxonomy" id="1076588"/>
    <lineage>
        <taxon>Bacteria</taxon>
        <taxon>Pseudomonadati</taxon>
        <taxon>Pseudomonadota</taxon>
        <taxon>Gammaproteobacteria</taxon>
        <taxon>Chromatiales</taxon>
        <taxon>Sedimenticolaceae</taxon>
        <taxon>Thiolapillus</taxon>
    </lineage>
</organism>
<proteinExistence type="inferred from homology"/>
<dbReference type="Proteomes" id="UP000886339">
    <property type="component" value="Unassembled WGS sequence"/>
</dbReference>
<evidence type="ECO:0000259" key="2">
    <source>
        <dbReference type="PROSITE" id="PS50164"/>
    </source>
</evidence>
<dbReference type="Gene3D" id="3.40.1440.10">
    <property type="entry name" value="GIY-YIG endonuclease"/>
    <property type="match status" value="1"/>
</dbReference>
<dbReference type="EMBL" id="DRLF01000092">
    <property type="protein sequence ID" value="HEC05660.1"/>
    <property type="molecule type" value="Genomic_DNA"/>
</dbReference>
<evidence type="ECO:0000256" key="1">
    <source>
        <dbReference type="ARBA" id="ARBA00007435"/>
    </source>
</evidence>
<sequence length="83" mass="9710">MSDWTVYIIRCSDDSYYTGITTDVERRFEQHLSGKGAKYFYGRSPVEVVYTEYCENRSLASRREAQIKGLDRAQKIRLFSLPS</sequence>
<protein>
    <submittedName>
        <fullName evidence="3">GIY-YIG nuclease family protein</fullName>
    </submittedName>
</protein>
<dbReference type="Pfam" id="PF01541">
    <property type="entry name" value="GIY-YIG"/>
    <property type="match status" value="1"/>
</dbReference>
<dbReference type="PANTHER" id="PTHR34477">
    <property type="entry name" value="UPF0213 PROTEIN YHBQ"/>
    <property type="match status" value="1"/>
</dbReference>
<dbReference type="InterPro" id="IPR035901">
    <property type="entry name" value="GIY-YIG_endonuc_sf"/>
</dbReference>
<name>A0A831WAW8_9GAMM</name>
<dbReference type="SUPFAM" id="SSF82771">
    <property type="entry name" value="GIY-YIG endonuclease"/>
    <property type="match status" value="1"/>
</dbReference>
<comment type="caution">
    <text evidence="3">The sequence shown here is derived from an EMBL/GenBank/DDBJ whole genome shotgun (WGS) entry which is preliminary data.</text>
</comment>
<evidence type="ECO:0000313" key="3">
    <source>
        <dbReference type="EMBL" id="HEC05660.1"/>
    </source>
</evidence>
<comment type="similarity">
    <text evidence="1">Belongs to the UPF0213 family.</text>
</comment>
<dbReference type="PROSITE" id="PS50164">
    <property type="entry name" value="GIY_YIG"/>
    <property type="match status" value="1"/>
</dbReference>
<gene>
    <name evidence="3" type="ORF">ENJ12_02330</name>
</gene>
<dbReference type="InterPro" id="IPR000305">
    <property type="entry name" value="GIY-YIG_endonuc"/>
</dbReference>